<evidence type="ECO:0000256" key="1">
    <source>
        <dbReference type="SAM" id="MobiDB-lite"/>
    </source>
</evidence>
<proteinExistence type="predicted"/>
<name>A0A0A9H7C9_ARUDO</name>
<accession>A0A0A9H7C9</accession>
<reference evidence="2" key="1">
    <citation type="submission" date="2014-09" db="EMBL/GenBank/DDBJ databases">
        <authorList>
            <person name="Magalhaes I.L.F."/>
            <person name="Oliveira U."/>
            <person name="Santos F.R."/>
            <person name="Vidigal T.H.D.A."/>
            <person name="Brescovit A.D."/>
            <person name="Santos A.J."/>
        </authorList>
    </citation>
    <scope>NUCLEOTIDE SEQUENCE</scope>
    <source>
        <tissue evidence="2">Shoot tissue taken approximately 20 cm above the soil surface</tissue>
    </source>
</reference>
<dbReference type="AlphaFoldDB" id="A0A0A9H7C9"/>
<sequence>MYCRSCPCSSHKQVQQVVAHNDLRSSLLRCRTLCPCTPEIARASSLGSYKHLRLQIHHSVCQGQLMCWCRRSQPQQGTPRTASLPLCSKHIG</sequence>
<organism evidence="2">
    <name type="scientific">Arundo donax</name>
    <name type="common">Giant reed</name>
    <name type="synonym">Donax arundinaceus</name>
    <dbReference type="NCBI Taxonomy" id="35708"/>
    <lineage>
        <taxon>Eukaryota</taxon>
        <taxon>Viridiplantae</taxon>
        <taxon>Streptophyta</taxon>
        <taxon>Embryophyta</taxon>
        <taxon>Tracheophyta</taxon>
        <taxon>Spermatophyta</taxon>
        <taxon>Magnoliopsida</taxon>
        <taxon>Liliopsida</taxon>
        <taxon>Poales</taxon>
        <taxon>Poaceae</taxon>
        <taxon>PACMAD clade</taxon>
        <taxon>Arundinoideae</taxon>
        <taxon>Arundineae</taxon>
        <taxon>Arundo</taxon>
    </lineage>
</organism>
<protein>
    <submittedName>
        <fullName evidence="2">Uncharacterized protein</fullName>
    </submittedName>
</protein>
<feature type="region of interest" description="Disordered" evidence="1">
    <location>
        <begin position="73"/>
        <end position="92"/>
    </location>
</feature>
<evidence type="ECO:0000313" key="2">
    <source>
        <dbReference type="EMBL" id="JAE30776.1"/>
    </source>
</evidence>
<dbReference type="EMBL" id="GBRH01167120">
    <property type="protein sequence ID" value="JAE30776.1"/>
    <property type="molecule type" value="Transcribed_RNA"/>
</dbReference>
<reference evidence="2" key="2">
    <citation type="journal article" date="2015" name="Data Brief">
        <title>Shoot transcriptome of the giant reed, Arundo donax.</title>
        <authorList>
            <person name="Barrero R.A."/>
            <person name="Guerrero F.D."/>
            <person name="Moolhuijzen P."/>
            <person name="Goolsby J.A."/>
            <person name="Tidwell J."/>
            <person name="Bellgard S.E."/>
            <person name="Bellgard M.I."/>
        </authorList>
    </citation>
    <scope>NUCLEOTIDE SEQUENCE</scope>
    <source>
        <tissue evidence="2">Shoot tissue taken approximately 20 cm above the soil surface</tissue>
    </source>
</reference>